<dbReference type="PANTHER" id="PTHR13153:SF5">
    <property type="entry name" value="GATOR COMPLEX PROTEIN NPRL3"/>
    <property type="match status" value="1"/>
</dbReference>
<dbReference type="GO" id="GO:0010508">
    <property type="term" value="P:positive regulation of autophagy"/>
    <property type="evidence" value="ECO:0007669"/>
    <property type="project" value="TreeGrafter"/>
</dbReference>
<name>A0AAD5YLQ8_9AGAR</name>
<evidence type="ECO:0000313" key="6">
    <source>
        <dbReference type="Proteomes" id="UP001213000"/>
    </source>
</evidence>
<keyword evidence="6" id="KW-1185">Reference proteome</keyword>
<evidence type="ECO:0000313" key="5">
    <source>
        <dbReference type="EMBL" id="KAJ3560296.1"/>
    </source>
</evidence>
<comment type="function">
    <text evidence="2">Mediates inactivation of the TORC1 complex in response to amino acid starvation. Required for meiotic nuclear division.</text>
</comment>
<comment type="similarity">
    <text evidence="1 2">Belongs to the NPR3 family.</text>
</comment>
<dbReference type="GO" id="GO:0051321">
    <property type="term" value="P:meiotic cell cycle"/>
    <property type="evidence" value="ECO:0007669"/>
    <property type="project" value="UniProtKB-UniRule"/>
</dbReference>
<evidence type="ECO:0000256" key="2">
    <source>
        <dbReference type="RuleBase" id="RU368069"/>
    </source>
</evidence>
<evidence type="ECO:0000256" key="3">
    <source>
        <dbReference type="SAM" id="MobiDB-lite"/>
    </source>
</evidence>
<reference evidence="5" key="1">
    <citation type="submission" date="2022-07" db="EMBL/GenBank/DDBJ databases">
        <title>Genome Sequence of Leucocoprinus birnbaumii.</title>
        <authorList>
            <person name="Buettner E."/>
        </authorList>
    </citation>
    <scope>NUCLEOTIDE SEQUENCE</scope>
    <source>
        <strain evidence="5">VT141</strain>
    </source>
</reference>
<feature type="region of interest" description="Disordered" evidence="3">
    <location>
        <begin position="298"/>
        <end position="380"/>
    </location>
</feature>
<feature type="region of interest" description="Disordered" evidence="3">
    <location>
        <begin position="895"/>
        <end position="939"/>
    </location>
</feature>
<keyword evidence="2" id="KW-0469">Meiosis</keyword>
<dbReference type="GO" id="GO:1990130">
    <property type="term" value="C:GATOR1 complex"/>
    <property type="evidence" value="ECO:0007669"/>
    <property type="project" value="TreeGrafter"/>
</dbReference>
<comment type="subcellular location">
    <subcellularLocation>
        <location evidence="2">Vacuole membrane</location>
        <topology evidence="2">Peripheral membrane protein</topology>
    </subcellularLocation>
</comment>
<dbReference type="InterPro" id="IPR005365">
    <property type="entry name" value="Npr3"/>
</dbReference>
<organism evidence="5 6">
    <name type="scientific">Leucocoprinus birnbaumii</name>
    <dbReference type="NCBI Taxonomy" id="56174"/>
    <lineage>
        <taxon>Eukaryota</taxon>
        <taxon>Fungi</taxon>
        <taxon>Dikarya</taxon>
        <taxon>Basidiomycota</taxon>
        <taxon>Agaricomycotina</taxon>
        <taxon>Agaricomycetes</taxon>
        <taxon>Agaricomycetidae</taxon>
        <taxon>Agaricales</taxon>
        <taxon>Agaricineae</taxon>
        <taxon>Agaricaceae</taxon>
        <taxon>Leucocoprinus</taxon>
    </lineage>
</organism>
<sequence length="1006" mass="114333">MSKGKLLALDPTLYDLDQQHLEFMRSLTGFNDDEELKQHILTIQARAYELIPYPCIRHFTFAKLPITRIPYYKRVLSLCKDDKEALFLDLGCCWSSGVSICVVETLSPEFWQWGHDLYRSSPATFPAIFVPGLDAFDPEILSSDPAPFPRAPRPSSLASLVSLNPLKGYLSAIHSSLFFHFFSEAEQLDMACRVATLLSCKKGSMIFGSHYARPTKGTRTEELAAGIIQTQFWHSPESWQEMWEQQVFQNAGNLVVLRQTDNHTMAESLLAILLVNSSAKGPALVYRWPPLPVGSPRLSRVRPDDGSWPSQLDNPWRASHTPEALREQSESANEHTHTDDPEYRWQRPVITIRPRTPSLSNNTSPHSPPERSFSPPLPEPTVTKEYDHLFGYQVDFLASLLLPHDSMCHQKFELLVDDLAFIGHPVHVDREGKWVFKGENSVRGREAKGSPVSLREESEASSITELQPKEDRWLQSFHLVFVCDLPDPSSSASGNLFKYFDIIYEQAAFPTTAVLFQEQVMNKFVEDECDRLSSIRDSALAEGRPYADFATKCLEVSSIAIAMKSLYEAIKSSQIATLRINDFPLEVQLPPYLDTLLHNEDETEIDYLDSPDEDDSPGWGPEMSFGWRLPTLAPWKSLLMLDDPKGLGGGDLAKLKGPYITQEDRYAAEGLVKFLEIVSVTLSLADMADLLDWDLEAQVYPVVRWLVYHRRAKIVDTIHPGLKTAFSVPPRFDHPLSELTAKFSQDFDHPAIPSLPRILATISSSMSKQTENHFFACFVKTKELIATFQEVVIWLLKRDLLITLHLRVRVVAPPDLKLRVQLQREKILARKNAMLRGRSRRSSRVDDDLDSQELGGLATFPNPGLPWLSLSPKRTNNRLPSVDSSRSGISELVIEDEEYSDNHEDEGGYESGNDLNDSSWETEDDKRSPSIISDPARATPMQRRWLSAMSEGKNPYVAKRFEQINQYFDGKRSDDEILYRAEITRKQLREVLHHYEEYLQTFLHPS</sequence>
<protein>
    <recommendedName>
        <fullName evidence="2">Nitrogen permease regulator 3</fullName>
    </recommendedName>
    <alternativeName>
        <fullName evidence="2">Required for meiotic nuclear division protein 11</fullName>
    </alternativeName>
</protein>
<dbReference type="Pfam" id="PF24064">
    <property type="entry name" value="HTH_NPRL3"/>
    <property type="match status" value="1"/>
</dbReference>
<proteinExistence type="inferred from homology"/>
<dbReference type="AlphaFoldDB" id="A0AAD5YLQ8"/>
<feature type="domain" description="GATOR1 complex protein NPRL3 C-terminal HTH" evidence="4">
    <location>
        <begin position="939"/>
        <end position="999"/>
    </location>
</feature>
<dbReference type="GO" id="GO:1904262">
    <property type="term" value="P:negative regulation of TORC1 signaling"/>
    <property type="evidence" value="ECO:0007669"/>
    <property type="project" value="TreeGrafter"/>
</dbReference>
<evidence type="ECO:0000259" key="4">
    <source>
        <dbReference type="Pfam" id="PF24064"/>
    </source>
</evidence>
<evidence type="ECO:0000256" key="1">
    <source>
        <dbReference type="ARBA" id="ARBA00010546"/>
    </source>
</evidence>
<dbReference type="Proteomes" id="UP001213000">
    <property type="component" value="Unassembled WGS sequence"/>
</dbReference>
<dbReference type="GO" id="GO:0038202">
    <property type="term" value="P:TORC1 signaling"/>
    <property type="evidence" value="ECO:0007669"/>
    <property type="project" value="TreeGrafter"/>
</dbReference>
<dbReference type="GO" id="GO:0034198">
    <property type="term" value="P:cellular response to amino acid starvation"/>
    <property type="evidence" value="ECO:0007669"/>
    <property type="project" value="TreeGrafter"/>
</dbReference>
<keyword evidence="2" id="KW-0732">Signal</keyword>
<dbReference type="PANTHER" id="PTHR13153">
    <property type="entry name" value="CGTHBA PROTEIN -14 GENE PROTEIN"/>
    <property type="match status" value="1"/>
</dbReference>
<gene>
    <name evidence="5" type="ORF">NP233_g10929</name>
</gene>
<dbReference type="EMBL" id="JANIEX010001199">
    <property type="protein sequence ID" value="KAJ3560296.1"/>
    <property type="molecule type" value="Genomic_DNA"/>
</dbReference>
<dbReference type="GO" id="GO:0005774">
    <property type="term" value="C:vacuolar membrane"/>
    <property type="evidence" value="ECO:0007669"/>
    <property type="project" value="UniProtKB-SubCell"/>
</dbReference>
<dbReference type="Pfam" id="PF03666">
    <property type="entry name" value="NPR3"/>
    <property type="match status" value="1"/>
</dbReference>
<accession>A0AAD5YLQ8</accession>
<dbReference type="InterPro" id="IPR056603">
    <property type="entry name" value="HTH_NPRL3"/>
</dbReference>
<comment type="caution">
    <text evidence="5">The sequence shown here is derived from an EMBL/GenBank/DDBJ whole genome shotgun (WGS) entry which is preliminary data.</text>
</comment>
<feature type="compositionally biased region" description="Basic and acidic residues" evidence="3">
    <location>
        <begin position="323"/>
        <end position="345"/>
    </location>
</feature>